<comment type="subunit">
    <text evidence="10">Component of numerous complexes with chromatin remodeling and histone acetyltransferase activity. Component of the NuA4 histone acetyltransferase complex which contains the catalytic subunit KAT5/TIP60 and the subunits EP400, TRRAP/PAF400, BRD8/SMAP, EPC1, DMAP1/DNMAP1, RUVBL1/TIP49, RUVBL2, ING3, actin, ACTL6A/BAF53A, MORF4L1/MRG15, MORF4L2/MRGX, MRGBP, YEATS4/GAS41, VPS72/YL1 and MEAF6. The NuA4 complex interacts with MYC and the adenovirus E1A protein. Component of a NuA4-related complex which contains EP400, TRRAP/PAF400, SRCAP, BRD8/SMAP, EPC1, DMAP1/DNMAP1, RUVBL1/TIP49, RUVBL2, actin, ACTL6A/BAF53A, VPS72 and YEATS4/GAS41. Interacts with MLLT10/AF10. Also interacts with the SWI/SNF component SMARCB1/BAF47, TACC1 and TACC2, and the nuclear matrix protein NUMA1.</text>
</comment>
<evidence type="ECO:0000256" key="7">
    <source>
        <dbReference type="ARBA" id="ARBA00023163"/>
    </source>
</evidence>
<keyword evidence="6 13" id="KW-0175">Coiled coil</keyword>
<dbReference type="InterPro" id="IPR005033">
    <property type="entry name" value="YEATS"/>
</dbReference>
<dbReference type="InterPro" id="IPR038704">
    <property type="entry name" value="YEAST_sf"/>
</dbReference>
<dbReference type="GO" id="GO:0006355">
    <property type="term" value="P:regulation of DNA-templated transcription"/>
    <property type="evidence" value="ECO:0007669"/>
    <property type="project" value="InterPro"/>
</dbReference>
<dbReference type="Proteomes" id="UP000606786">
    <property type="component" value="Unassembled WGS sequence"/>
</dbReference>
<evidence type="ECO:0000256" key="13">
    <source>
        <dbReference type="SAM" id="Coils"/>
    </source>
</evidence>
<feature type="domain" description="YEATS" evidence="14">
    <location>
        <begin position="17"/>
        <end position="172"/>
    </location>
</feature>
<dbReference type="GO" id="GO:0006325">
    <property type="term" value="P:chromatin organization"/>
    <property type="evidence" value="ECO:0007669"/>
    <property type="project" value="UniProtKB-KW"/>
</dbReference>
<keyword evidence="2" id="KW-0341">Growth regulation</keyword>
<evidence type="ECO:0000259" key="14">
    <source>
        <dbReference type="PROSITE" id="PS51037"/>
    </source>
</evidence>
<dbReference type="CTD" id="33973"/>
<dbReference type="EMBL" id="GAMC01003464">
    <property type="protein sequence ID" value="JAC03092.1"/>
    <property type="molecule type" value="mRNA"/>
</dbReference>
<dbReference type="PANTHER" id="PTHR47573">
    <property type="entry name" value="PROTEIN AF-9 HOMOLOG"/>
    <property type="match status" value="1"/>
</dbReference>
<dbReference type="PROSITE" id="PS51037">
    <property type="entry name" value="YEATS"/>
    <property type="match status" value="1"/>
</dbReference>
<dbReference type="InterPro" id="IPR055129">
    <property type="entry name" value="YEATS_dom"/>
</dbReference>
<comment type="function">
    <text evidence="9">Chromatin reader component of the NuA4 histone acetyltransferase (HAT) complex, a complex involved in transcriptional activation of select genes principally by acetylation of nucleosomal histones H4 and H2A. Specifically recognizes and binds acylated histone H3, with a preference for histone H3 diacetylated at 'Lys-18' and 'Lys-27' (H3K18ac and H3K27ac) or histone H3 diacetylated at 'Lys-14' and 'Lys-27' (H3K14ac and H3K27ac). Also able to recognize and bind crotonylated histone H3. May also recognize and bind histone H3 succinylated at 'Lys-122' (H3K122succ); additional evidences are however required to confirm this result in vivo. Plays a key role in histone variant H2AZ1/H2A.Z deposition into specific chromatin regions: recognizes and binds H3K14ac and H3K27ac on the promoters of actively transcribed genes and recruits NuA4-related complex to deposit H2AZ1/H2A.Z. H2AZ1/H2A.Z deposition is required for maintenance of embryonic stem cell.</text>
</comment>
<evidence type="ECO:0000256" key="11">
    <source>
        <dbReference type="ARBA" id="ARBA00068331"/>
    </source>
</evidence>
<keyword evidence="4" id="KW-0156">Chromatin regulator</keyword>
<evidence type="ECO:0000256" key="9">
    <source>
        <dbReference type="ARBA" id="ARBA00057736"/>
    </source>
</evidence>
<keyword evidence="7" id="KW-0804">Transcription</keyword>
<evidence type="ECO:0000256" key="5">
    <source>
        <dbReference type="ARBA" id="ARBA00023015"/>
    </source>
</evidence>
<keyword evidence="8 12" id="KW-0539">Nucleus</keyword>
<dbReference type="AlphaFoldDB" id="W8C7R2"/>
<dbReference type="GO" id="GO:0005654">
    <property type="term" value="C:nucleoplasm"/>
    <property type="evidence" value="ECO:0007669"/>
    <property type="project" value="UniProtKB-ARBA"/>
</dbReference>
<keyword evidence="17" id="KW-1185">Reference proteome</keyword>
<dbReference type="FunFam" id="2.60.40.1970:FF:000002">
    <property type="entry name" value="YEATS domain-containing protein 4"/>
    <property type="match status" value="1"/>
</dbReference>
<name>W8C7R2_CERCA</name>
<accession>W8C7R2</accession>
<dbReference type="EMBL" id="CAJHJT010000034">
    <property type="protein sequence ID" value="CAD7006660.1"/>
    <property type="molecule type" value="Genomic_DNA"/>
</dbReference>
<evidence type="ECO:0000256" key="8">
    <source>
        <dbReference type="ARBA" id="ARBA00023242"/>
    </source>
</evidence>
<evidence type="ECO:0000256" key="6">
    <source>
        <dbReference type="ARBA" id="ARBA00023054"/>
    </source>
</evidence>
<dbReference type="GeneID" id="101459652"/>
<dbReference type="OrthoDB" id="16041at2759"/>
<comment type="subcellular location">
    <subcellularLocation>
        <location evidence="12">Nucleus</location>
    </subcellularLocation>
</comment>
<reference evidence="16" key="1">
    <citation type="submission" date="2013-07" db="EMBL/GenBank/DDBJ databases">
        <authorList>
            <person name="Geib S."/>
        </authorList>
    </citation>
    <scope>NUCLEOTIDE SEQUENCE</scope>
</reference>
<reference evidence="16" key="2">
    <citation type="journal article" date="2014" name="BMC Genomics">
        <title>A genomic perspective to assessing quality of mass-reared SIT flies used in Mediterranean fruit fly (Ceratitis capitata) eradication in California.</title>
        <authorList>
            <person name="Calla B."/>
            <person name="Hall B."/>
            <person name="Hou S."/>
            <person name="Geib S.M."/>
        </authorList>
    </citation>
    <scope>NUCLEOTIDE SEQUENCE</scope>
</reference>
<sequence length="238" mass="27241">MNSLNIPTDFGPDSGGRVKGLVIVKPIVYGNIARSFGKKNEDGHTHQWKVYVKPYHNEDMSVYVKKVHFKLHESYANPNRIVTKPPYEITETGWGEFEVVIKIYFHDPTERPVTCYHILKLFQSPVVDGELSSNLDNTKRLGAANVHLVSESYEEIVFQEPTQLMQHFLMNVQPLTSGSYTHDTDFEVKKEKTLENIIEVKGKVKSEVNTLKEKLKLARETINKFKAELAKVQKPPTN</sequence>
<dbReference type="PANTHER" id="PTHR47573:SF1">
    <property type="entry name" value="PROTEIN AF-9 HOMOLOG"/>
    <property type="match status" value="1"/>
</dbReference>
<evidence type="ECO:0000256" key="1">
    <source>
        <dbReference type="ARBA" id="ARBA00022499"/>
    </source>
</evidence>
<evidence type="ECO:0000256" key="12">
    <source>
        <dbReference type="PROSITE-ProRule" id="PRU00376"/>
    </source>
</evidence>
<keyword evidence="3" id="KW-0832">Ubl conjugation</keyword>
<evidence type="ECO:0000313" key="16">
    <source>
        <dbReference type="EMBL" id="JAC03092.1"/>
    </source>
</evidence>
<dbReference type="KEGG" id="ccat:101459652"/>
<feature type="coiled-coil region" evidence="13">
    <location>
        <begin position="201"/>
        <end position="228"/>
    </location>
</feature>
<evidence type="ECO:0000313" key="17">
    <source>
        <dbReference type="Proteomes" id="UP000606786"/>
    </source>
</evidence>
<evidence type="ECO:0000256" key="2">
    <source>
        <dbReference type="ARBA" id="ARBA00022604"/>
    </source>
</evidence>
<proteinExistence type="evidence at transcript level"/>
<evidence type="ECO:0000256" key="10">
    <source>
        <dbReference type="ARBA" id="ARBA00064752"/>
    </source>
</evidence>
<evidence type="ECO:0000313" key="15">
    <source>
        <dbReference type="EMBL" id="CAD7006660.1"/>
    </source>
</evidence>
<keyword evidence="1" id="KW-1017">Isopeptide bond</keyword>
<dbReference type="Pfam" id="PF03366">
    <property type="entry name" value="YEATS"/>
    <property type="match status" value="1"/>
</dbReference>
<evidence type="ECO:0000256" key="4">
    <source>
        <dbReference type="ARBA" id="ARBA00022853"/>
    </source>
</evidence>
<gene>
    <name evidence="16" type="primary">YETS4</name>
    <name evidence="15" type="ORF">CCAP1982_LOCUS14963</name>
</gene>
<evidence type="ECO:0000256" key="3">
    <source>
        <dbReference type="ARBA" id="ARBA00022843"/>
    </source>
</evidence>
<reference evidence="15" key="3">
    <citation type="submission" date="2020-11" db="EMBL/GenBank/DDBJ databases">
        <authorList>
            <person name="Whitehead M."/>
        </authorList>
    </citation>
    <scope>NUCLEOTIDE SEQUENCE</scope>
    <source>
        <strain evidence="15">EGII</strain>
    </source>
</reference>
<dbReference type="CDD" id="cd16909">
    <property type="entry name" value="YEATS_GAS41_like"/>
    <property type="match status" value="1"/>
</dbReference>
<keyword evidence="5" id="KW-0805">Transcription regulation</keyword>
<dbReference type="Gene3D" id="2.60.40.1970">
    <property type="entry name" value="YEATS domain"/>
    <property type="match status" value="1"/>
</dbReference>
<protein>
    <recommendedName>
        <fullName evidence="11">YEATS domain-containing protein 4</fullName>
    </recommendedName>
</protein>
<organism evidence="16">
    <name type="scientific">Ceratitis capitata</name>
    <name type="common">Mediterranean fruit fly</name>
    <name type="synonym">Tephritis capitata</name>
    <dbReference type="NCBI Taxonomy" id="7213"/>
    <lineage>
        <taxon>Eukaryota</taxon>
        <taxon>Metazoa</taxon>
        <taxon>Ecdysozoa</taxon>
        <taxon>Arthropoda</taxon>
        <taxon>Hexapoda</taxon>
        <taxon>Insecta</taxon>
        <taxon>Pterygota</taxon>
        <taxon>Neoptera</taxon>
        <taxon>Endopterygota</taxon>
        <taxon>Diptera</taxon>
        <taxon>Brachycera</taxon>
        <taxon>Muscomorpha</taxon>
        <taxon>Tephritoidea</taxon>
        <taxon>Tephritidae</taxon>
        <taxon>Ceratitis</taxon>
        <taxon>Ceratitis</taxon>
    </lineage>
</organism>